<organism evidence="1">
    <name type="scientific">viral metagenome</name>
    <dbReference type="NCBI Taxonomy" id="1070528"/>
    <lineage>
        <taxon>unclassified sequences</taxon>
        <taxon>metagenomes</taxon>
        <taxon>organismal metagenomes</taxon>
    </lineage>
</organism>
<dbReference type="AlphaFoldDB" id="A0A6C0CEH1"/>
<accession>A0A6C0CEH1</accession>
<protein>
    <submittedName>
        <fullName evidence="1">Uncharacterized protein</fullName>
    </submittedName>
</protein>
<proteinExistence type="predicted"/>
<dbReference type="EMBL" id="MN739395">
    <property type="protein sequence ID" value="QHT02552.1"/>
    <property type="molecule type" value="Genomic_DNA"/>
</dbReference>
<reference evidence="1" key="1">
    <citation type="journal article" date="2020" name="Nature">
        <title>Giant virus diversity and host interactions through global metagenomics.</title>
        <authorList>
            <person name="Schulz F."/>
            <person name="Roux S."/>
            <person name="Paez-Espino D."/>
            <person name="Jungbluth S."/>
            <person name="Walsh D.A."/>
            <person name="Denef V.J."/>
            <person name="McMahon K.D."/>
            <person name="Konstantinidis K.T."/>
            <person name="Eloe-Fadrosh E.A."/>
            <person name="Kyrpides N.C."/>
            <person name="Woyke T."/>
        </authorList>
    </citation>
    <scope>NUCLEOTIDE SEQUENCE</scope>
    <source>
        <strain evidence="1">GVMAG-M-3300020595-32</strain>
    </source>
</reference>
<sequence>MITSYQENLMILNRLISEQYISKYILKVKDKEEKKDNLNFHSSLTNLLMELYYNSIEHSVYNGDRYYYSYVIDGKKFVYEGDRKKYFYEYTNISYQCRGLLLDTIRCDFLDELLCNNLNLNEDDIVEDRNHKDNIFGKLSKKIMNKS</sequence>
<name>A0A6C0CEH1_9ZZZZ</name>
<evidence type="ECO:0000313" key="1">
    <source>
        <dbReference type="EMBL" id="QHT02552.1"/>
    </source>
</evidence>